<feature type="region of interest" description="Disordered" evidence="1">
    <location>
        <begin position="19"/>
        <end position="101"/>
    </location>
</feature>
<evidence type="ECO:0000313" key="3">
    <source>
        <dbReference type="Proteomes" id="UP001412067"/>
    </source>
</evidence>
<evidence type="ECO:0000313" key="2">
    <source>
        <dbReference type="EMBL" id="KAK8964947.1"/>
    </source>
</evidence>
<sequence length="128" mass="14313">MSDSTVALRPLCSMFQAMGRDRSAARSGSGSGHSWTGLPAVITSPPSASSSLPSTASAALTASRNPPRRRSRRRPRHLQGLRRRPPSHQLAQRRRAHRRQRWQLRPCGRRYFATEAGFGLWRADDQRG</sequence>
<proteinExistence type="predicted"/>
<reference evidence="2 3" key="1">
    <citation type="journal article" date="2022" name="Nat. Plants">
        <title>Genomes of leafy and leafless Platanthera orchids illuminate the evolution of mycoheterotrophy.</title>
        <authorList>
            <person name="Li M.H."/>
            <person name="Liu K.W."/>
            <person name="Li Z."/>
            <person name="Lu H.C."/>
            <person name="Ye Q.L."/>
            <person name="Zhang D."/>
            <person name="Wang J.Y."/>
            <person name="Li Y.F."/>
            <person name="Zhong Z.M."/>
            <person name="Liu X."/>
            <person name="Yu X."/>
            <person name="Liu D.K."/>
            <person name="Tu X.D."/>
            <person name="Liu B."/>
            <person name="Hao Y."/>
            <person name="Liao X.Y."/>
            <person name="Jiang Y.T."/>
            <person name="Sun W.H."/>
            <person name="Chen J."/>
            <person name="Chen Y.Q."/>
            <person name="Ai Y."/>
            <person name="Zhai J.W."/>
            <person name="Wu S.S."/>
            <person name="Zhou Z."/>
            <person name="Hsiao Y.Y."/>
            <person name="Wu W.L."/>
            <person name="Chen Y.Y."/>
            <person name="Lin Y.F."/>
            <person name="Hsu J.L."/>
            <person name="Li C.Y."/>
            <person name="Wang Z.W."/>
            <person name="Zhao X."/>
            <person name="Zhong W.Y."/>
            <person name="Ma X.K."/>
            <person name="Ma L."/>
            <person name="Huang J."/>
            <person name="Chen G.Z."/>
            <person name="Huang M.Z."/>
            <person name="Huang L."/>
            <person name="Peng D.H."/>
            <person name="Luo Y.B."/>
            <person name="Zou S.Q."/>
            <person name="Chen S.P."/>
            <person name="Lan S."/>
            <person name="Tsai W.C."/>
            <person name="Van de Peer Y."/>
            <person name="Liu Z.J."/>
        </authorList>
    </citation>
    <scope>NUCLEOTIDE SEQUENCE [LARGE SCALE GENOMIC DNA]</scope>
    <source>
        <strain evidence="2">Lor288</strain>
    </source>
</reference>
<gene>
    <name evidence="2" type="ORF">KSP40_PGU022274</name>
</gene>
<dbReference type="EMBL" id="JBBWWR010000006">
    <property type="protein sequence ID" value="KAK8964947.1"/>
    <property type="molecule type" value="Genomic_DNA"/>
</dbReference>
<keyword evidence="3" id="KW-1185">Reference proteome</keyword>
<feature type="compositionally biased region" description="Low complexity" evidence="1">
    <location>
        <begin position="43"/>
        <end position="65"/>
    </location>
</feature>
<accession>A0ABR2MLF0</accession>
<dbReference type="Proteomes" id="UP001412067">
    <property type="component" value="Unassembled WGS sequence"/>
</dbReference>
<name>A0ABR2MLF0_9ASPA</name>
<comment type="caution">
    <text evidence="2">The sequence shown here is derived from an EMBL/GenBank/DDBJ whole genome shotgun (WGS) entry which is preliminary data.</text>
</comment>
<organism evidence="2 3">
    <name type="scientific">Platanthera guangdongensis</name>
    <dbReference type="NCBI Taxonomy" id="2320717"/>
    <lineage>
        <taxon>Eukaryota</taxon>
        <taxon>Viridiplantae</taxon>
        <taxon>Streptophyta</taxon>
        <taxon>Embryophyta</taxon>
        <taxon>Tracheophyta</taxon>
        <taxon>Spermatophyta</taxon>
        <taxon>Magnoliopsida</taxon>
        <taxon>Liliopsida</taxon>
        <taxon>Asparagales</taxon>
        <taxon>Orchidaceae</taxon>
        <taxon>Orchidoideae</taxon>
        <taxon>Orchideae</taxon>
        <taxon>Orchidinae</taxon>
        <taxon>Platanthera</taxon>
    </lineage>
</organism>
<protein>
    <submittedName>
        <fullName evidence="2">Uncharacterized protein</fullName>
    </submittedName>
</protein>
<feature type="compositionally biased region" description="Basic residues" evidence="1">
    <location>
        <begin position="66"/>
        <end position="101"/>
    </location>
</feature>
<evidence type="ECO:0000256" key="1">
    <source>
        <dbReference type="SAM" id="MobiDB-lite"/>
    </source>
</evidence>